<evidence type="ECO:0000313" key="3">
    <source>
        <dbReference type="Proteomes" id="UP000006050"/>
    </source>
</evidence>
<evidence type="ECO:0000313" key="2">
    <source>
        <dbReference type="EMBL" id="AFL84452.1"/>
    </source>
</evidence>
<evidence type="ECO:0000256" key="1">
    <source>
        <dbReference type="SAM" id="SignalP"/>
    </source>
</evidence>
<dbReference type="AlphaFoldDB" id="I3Z5D4"/>
<dbReference type="Proteomes" id="UP000006050">
    <property type="component" value="Chromosome"/>
</dbReference>
<gene>
    <name evidence="2" type="ordered locus">Belba_1865</name>
</gene>
<proteinExistence type="predicted"/>
<dbReference type="PATRIC" id="fig|866536.3.peg.1922"/>
<sequence length="200" mass="22922">MKITVLVVCAFLIIGLAKAQDLQKNSFEISTFRNASNDGQIPVSSMLNYGISFNYDRYFFKRWNVGAGLGFGDFNGKGYNGAFEEFYEFKSNRNYTQYHIRVGFEPIQTKRFILGVQAEFQRFSYNAIIDRWSGGPGQPGDDPRRVTLGRAHVSGGFFGPYGIFNFSERFFLRGNYLIGIPELNYDWWSTNMSLGVGYRF</sequence>
<feature type="chain" id="PRO_5003684571" description="Outer membrane protein beta-barrel domain-containing protein" evidence="1">
    <location>
        <begin position="20"/>
        <end position="200"/>
    </location>
</feature>
<dbReference type="OrthoDB" id="826870at2"/>
<organism evidence="2 3">
    <name type="scientific">Belliella baltica (strain DSM 15883 / CIP 108006 / LMG 21964 / BA134)</name>
    <dbReference type="NCBI Taxonomy" id="866536"/>
    <lineage>
        <taxon>Bacteria</taxon>
        <taxon>Pseudomonadati</taxon>
        <taxon>Bacteroidota</taxon>
        <taxon>Cytophagia</taxon>
        <taxon>Cytophagales</taxon>
        <taxon>Cyclobacteriaceae</taxon>
        <taxon>Belliella</taxon>
    </lineage>
</organism>
<dbReference type="HOGENOM" id="CLU_1363972_0_0_10"/>
<dbReference type="EMBL" id="CP003281">
    <property type="protein sequence ID" value="AFL84452.1"/>
    <property type="molecule type" value="Genomic_DNA"/>
</dbReference>
<feature type="signal peptide" evidence="1">
    <location>
        <begin position="1"/>
        <end position="19"/>
    </location>
</feature>
<keyword evidence="3" id="KW-1185">Reference proteome</keyword>
<dbReference type="RefSeq" id="WP_014772432.1">
    <property type="nucleotide sequence ID" value="NC_018010.1"/>
</dbReference>
<keyword evidence="1" id="KW-0732">Signal</keyword>
<name>I3Z5D4_BELBD</name>
<evidence type="ECO:0008006" key="4">
    <source>
        <dbReference type="Google" id="ProtNLM"/>
    </source>
</evidence>
<dbReference type="KEGG" id="bbd:Belba_1865"/>
<accession>I3Z5D4</accession>
<protein>
    <recommendedName>
        <fullName evidence="4">Outer membrane protein beta-barrel domain-containing protein</fullName>
    </recommendedName>
</protein>
<reference evidence="3" key="1">
    <citation type="submission" date="2012-06" db="EMBL/GenBank/DDBJ databases">
        <title>The complete genome of Belliella baltica DSM 15883.</title>
        <authorList>
            <person name="Lucas S."/>
            <person name="Copeland A."/>
            <person name="Lapidus A."/>
            <person name="Goodwin L."/>
            <person name="Pitluck S."/>
            <person name="Peters L."/>
            <person name="Mikhailova N."/>
            <person name="Davenport K."/>
            <person name="Kyrpides N."/>
            <person name="Mavromatis K."/>
            <person name="Pagani I."/>
            <person name="Ivanova N."/>
            <person name="Ovchinnikova G."/>
            <person name="Zeytun A."/>
            <person name="Detter J.C."/>
            <person name="Han C."/>
            <person name="Land M."/>
            <person name="Hauser L."/>
            <person name="Markowitz V."/>
            <person name="Cheng J.-F."/>
            <person name="Hugenholtz P."/>
            <person name="Woyke T."/>
            <person name="Wu D."/>
            <person name="Tindall B."/>
            <person name="Pomrenke H."/>
            <person name="Brambilla E."/>
            <person name="Klenk H.-P."/>
            <person name="Eisen J.A."/>
        </authorList>
    </citation>
    <scope>NUCLEOTIDE SEQUENCE [LARGE SCALE GENOMIC DNA]</scope>
    <source>
        <strain evidence="3">DSM 15883 / CIP 108006 / LMG 21964 / BA134</strain>
    </source>
</reference>